<dbReference type="EnsemblMetazoa" id="CLYHEMT001865.15">
    <property type="protein sequence ID" value="CLYHEMP001865.15"/>
    <property type="gene ID" value="CLYHEMG001865"/>
</dbReference>
<evidence type="ECO:0000313" key="3">
    <source>
        <dbReference type="Proteomes" id="UP000594262"/>
    </source>
</evidence>
<keyword evidence="1" id="KW-0812">Transmembrane</keyword>
<dbReference type="Proteomes" id="UP000594262">
    <property type="component" value="Unplaced"/>
</dbReference>
<accession>A0A7M5V3N4</accession>
<evidence type="ECO:0000313" key="2">
    <source>
        <dbReference type="EnsemblMetazoa" id="CLYHEMP001865.15"/>
    </source>
</evidence>
<keyword evidence="3" id="KW-1185">Reference proteome</keyword>
<keyword evidence="1" id="KW-1133">Transmembrane helix</keyword>
<keyword evidence="1" id="KW-0472">Membrane</keyword>
<sequence>MTLNISLKPQDENNPFESRILGFLDLNNGNGSLSIELQNVEYEDSGNFTFEFTSTIRDPLTAIGDKVDIALDVQGGPSKCGDQDLPKNFTCSKGDEISGSVTLCGKPRPILSWMIGDQSINDIVDSTKADQHQYTYSFKHIVTSDICGESVSYRAKGFQNNEVTGSALLQLDNYDISNIIFIQDDPCPILTWNADDHGLCEVDLFLSFPQNDNTTKIAKVPVAQKSFQNCNITTNATNVSYKTIVYLLIDGKRIQTSSSNITLANVGLMTTTTTTTTTPPTTITITTGLSTTAKPTTRPNEMETSEKDTWSAISFIGGYFGGIATVLLVGFIILIVYRYSKQRNKDVNQDLSLTTVNPNQNAADITVS</sequence>
<organism evidence="2 3">
    <name type="scientific">Clytia hemisphaerica</name>
    <dbReference type="NCBI Taxonomy" id="252671"/>
    <lineage>
        <taxon>Eukaryota</taxon>
        <taxon>Metazoa</taxon>
        <taxon>Cnidaria</taxon>
        <taxon>Hydrozoa</taxon>
        <taxon>Hydroidolina</taxon>
        <taxon>Leptothecata</taxon>
        <taxon>Obeliida</taxon>
        <taxon>Clytiidae</taxon>
        <taxon>Clytia</taxon>
    </lineage>
</organism>
<dbReference type="AlphaFoldDB" id="A0A7M5V3N4"/>
<name>A0A7M5V3N4_9CNID</name>
<protein>
    <submittedName>
        <fullName evidence="2">Uncharacterized protein</fullName>
    </submittedName>
</protein>
<evidence type="ECO:0000256" key="1">
    <source>
        <dbReference type="SAM" id="Phobius"/>
    </source>
</evidence>
<feature type="transmembrane region" description="Helical" evidence="1">
    <location>
        <begin position="310"/>
        <end position="337"/>
    </location>
</feature>
<proteinExistence type="predicted"/>
<reference evidence="2" key="1">
    <citation type="submission" date="2021-01" db="UniProtKB">
        <authorList>
            <consortium name="EnsemblMetazoa"/>
        </authorList>
    </citation>
    <scope>IDENTIFICATION</scope>
</reference>